<comment type="subcellular location">
    <subcellularLocation>
        <location evidence="1">Cell membrane</location>
        <topology evidence="1">Multi-pass membrane protein</topology>
    </subcellularLocation>
</comment>
<evidence type="ECO:0000259" key="8">
    <source>
        <dbReference type="PROSITE" id="PS50234"/>
    </source>
</evidence>
<dbReference type="InterPro" id="IPR018076">
    <property type="entry name" value="T2SS_GspF_dom"/>
</dbReference>
<evidence type="ECO:0000256" key="5">
    <source>
        <dbReference type="ARBA" id="ARBA00023136"/>
    </source>
</evidence>
<dbReference type="PANTHER" id="PTHR35007">
    <property type="entry name" value="INTEGRAL MEMBRANE PROTEIN-RELATED"/>
    <property type="match status" value="1"/>
</dbReference>
<evidence type="ECO:0000313" key="9">
    <source>
        <dbReference type="EMBL" id="GAA1523915.1"/>
    </source>
</evidence>
<dbReference type="Pfam" id="PF13519">
    <property type="entry name" value="VWA_2"/>
    <property type="match status" value="1"/>
</dbReference>
<proteinExistence type="predicted"/>
<dbReference type="EMBL" id="BAAAOR010000024">
    <property type="protein sequence ID" value="GAA1523915.1"/>
    <property type="molecule type" value="Genomic_DNA"/>
</dbReference>
<sequence>MTAARTLRLGAAALLVALLGLLPGGPAYAEDGGIAHVESTGDGIRILVDVPAGARVDLSGATATLDGEKLDATATSTTSGSAVKRTTVLLIDTSNSMRKQGRFAAAQRAATTYLDAVPDDVEVGIVTFDSAVEVALEPTTDRSAARTVIDGLSLRRNTLLYDGILAATDLAGDSGQRSLLLLSDGADAGSSASLEDATAAIEDAGTRVHIVGLDLDEDQLAPLRTIAAAGKGDVITSSGSALAAAFAEQAEALADQVLVTAPLPSGFSATVATVQVTLPTSDGEPVVARALAPVEAASTPGAAVPLPTIADEGAGWTAPDWLLWVGIGVFAVGLVAVAVLLVPARPAPMSIADRVTAYSTRVTGLEERQQKPQAEPVLDQARAAAAEILERNSALNERMTRRLAAAGSEFKPSEWLLLHIGSVLAGGVVGLLLGKGSIVLGLLFMLLGLVAPPVYLRLMAGRRRRAFDAALPEVLQLLSGALSAGLSLAQAVDTVVREGPEPIASEFKRVLVEARIGVSIEDAFEGVAARFQSKDFGWAVMAIRIQRQVGGNLAELLTTVAATMRERQFLRRHVRALSAEGRLSAIILCALPVLFLAFLFLTNRQFLDPLIHDPRGWILSGFGIVWMVIGSFWMSRMVKVDM</sequence>
<keyword evidence="7" id="KW-0732">Signal</keyword>
<evidence type="ECO:0000256" key="1">
    <source>
        <dbReference type="ARBA" id="ARBA00004651"/>
    </source>
</evidence>
<keyword evidence="10" id="KW-1185">Reference proteome</keyword>
<feature type="transmembrane region" description="Helical" evidence="6">
    <location>
        <begin position="438"/>
        <end position="456"/>
    </location>
</feature>
<feature type="transmembrane region" description="Helical" evidence="6">
    <location>
        <begin position="415"/>
        <end position="432"/>
    </location>
</feature>
<dbReference type="InterPro" id="IPR036465">
    <property type="entry name" value="vWFA_dom_sf"/>
</dbReference>
<accession>A0ABN2AQR9</accession>
<dbReference type="SUPFAM" id="SSF53300">
    <property type="entry name" value="vWA-like"/>
    <property type="match status" value="1"/>
</dbReference>
<dbReference type="RefSeq" id="WP_141002962.1">
    <property type="nucleotide sequence ID" value="NZ_BAAAOR010000024.1"/>
</dbReference>
<evidence type="ECO:0000256" key="6">
    <source>
        <dbReference type="SAM" id="Phobius"/>
    </source>
</evidence>
<dbReference type="SMART" id="SM00327">
    <property type="entry name" value="VWA"/>
    <property type="match status" value="1"/>
</dbReference>
<dbReference type="CDD" id="cd00198">
    <property type="entry name" value="vWFA"/>
    <property type="match status" value="1"/>
</dbReference>
<dbReference type="Gene3D" id="3.40.50.410">
    <property type="entry name" value="von Willebrand factor, type A domain"/>
    <property type="match status" value="1"/>
</dbReference>
<evidence type="ECO:0000256" key="3">
    <source>
        <dbReference type="ARBA" id="ARBA00022692"/>
    </source>
</evidence>
<evidence type="ECO:0000256" key="2">
    <source>
        <dbReference type="ARBA" id="ARBA00022475"/>
    </source>
</evidence>
<protein>
    <recommendedName>
        <fullName evidence="8">VWFA domain-containing protein</fullName>
    </recommendedName>
</protein>
<feature type="domain" description="VWFA" evidence="8">
    <location>
        <begin position="86"/>
        <end position="257"/>
    </location>
</feature>
<keyword evidence="4 6" id="KW-1133">Transmembrane helix</keyword>
<feature type="chain" id="PRO_5045783080" description="VWFA domain-containing protein" evidence="7">
    <location>
        <begin position="30"/>
        <end position="642"/>
    </location>
</feature>
<gene>
    <name evidence="9" type="ORF">GCM10009788_29660</name>
</gene>
<comment type="caution">
    <text evidence="9">The sequence shown here is derived from an EMBL/GenBank/DDBJ whole genome shotgun (WGS) entry which is preliminary data.</text>
</comment>
<name>A0ABN2AQR9_9ACTN</name>
<dbReference type="Pfam" id="PF00482">
    <property type="entry name" value="T2SSF"/>
    <property type="match status" value="1"/>
</dbReference>
<evidence type="ECO:0000313" key="10">
    <source>
        <dbReference type="Proteomes" id="UP001500842"/>
    </source>
</evidence>
<reference evidence="9 10" key="1">
    <citation type="journal article" date="2019" name="Int. J. Syst. Evol. Microbiol.">
        <title>The Global Catalogue of Microorganisms (GCM) 10K type strain sequencing project: providing services to taxonomists for standard genome sequencing and annotation.</title>
        <authorList>
            <consortium name="The Broad Institute Genomics Platform"/>
            <consortium name="The Broad Institute Genome Sequencing Center for Infectious Disease"/>
            <person name="Wu L."/>
            <person name="Ma J."/>
        </authorList>
    </citation>
    <scope>NUCLEOTIDE SEQUENCE [LARGE SCALE GENOMIC DNA]</scope>
    <source>
        <strain evidence="9 10">JCM 14942</strain>
    </source>
</reference>
<feature type="transmembrane region" description="Helical" evidence="6">
    <location>
        <begin position="321"/>
        <end position="342"/>
    </location>
</feature>
<evidence type="ECO:0000256" key="7">
    <source>
        <dbReference type="SAM" id="SignalP"/>
    </source>
</evidence>
<organism evidence="9 10">
    <name type="scientific">Nocardioides humi</name>
    <dbReference type="NCBI Taxonomy" id="449461"/>
    <lineage>
        <taxon>Bacteria</taxon>
        <taxon>Bacillati</taxon>
        <taxon>Actinomycetota</taxon>
        <taxon>Actinomycetes</taxon>
        <taxon>Propionibacteriales</taxon>
        <taxon>Nocardioidaceae</taxon>
        <taxon>Nocardioides</taxon>
    </lineage>
</organism>
<dbReference type="PANTHER" id="PTHR35007:SF1">
    <property type="entry name" value="PILUS ASSEMBLY PROTEIN"/>
    <property type="match status" value="1"/>
</dbReference>
<dbReference type="Gene3D" id="1.20.81.30">
    <property type="entry name" value="Type II secretion system (T2SS), domain F"/>
    <property type="match status" value="1"/>
</dbReference>
<feature type="transmembrane region" description="Helical" evidence="6">
    <location>
        <begin position="581"/>
        <end position="601"/>
    </location>
</feature>
<dbReference type="PROSITE" id="PS50234">
    <property type="entry name" value="VWFA"/>
    <property type="match status" value="1"/>
</dbReference>
<dbReference type="Proteomes" id="UP001500842">
    <property type="component" value="Unassembled WGS sequence"/>
</dbReference>
<feature type="transmembrane region" description="Helical" evidence="6">
    <location>
        <begin position="616"/>
        <end position="634"/>
    </location>
</feature>
<keyword evidence="2" id="KW-1003">Cell membrane</keyword>
<keyword evidence="5 6" id="KW-0472">Membrane</keyword>
<feature type="signal peptide" evidence="7">
    <location>
        <begin position="1"/>
        <end position="29"/>
    </location>
</feature>
<evidence type="ECO:0000256" key="4">
    <source>
        <dbReference type="ARBA" id="ARBA00022989"/>
    </source>
</evidence>
<keyword evidence="3 6" id="KW-0812">Transmembrane</keyword>
<dbReference type="InterPro" id="IPR002035">
    <property type="entry name" value="VWF_A"/>
</dbReference>
<dbReference type="InterPro" id="IPR042094">
    <property type="entry name" value="T2SS_GspF_sf"/>
</dbReference>